<dbReference type="EMBL" id="MLAK01000684">
    <property type="protein sequence ID" value="OHT07832.1"/>
    <property type="molecule type" value="Genomic_DNA"/>
</dbReference>
<keyword evidence="3" id="KW-1185">Reference proteome</keyword>
<dbReference type="InterPro" id="IPR036770">
    <property type="entry name" value="Ankyrin_rpt-contain_sf"/>
</dbReference>
<dbReference type="AlphaFoldDB" id="A0A1J4KA94"/>
<organism evidence="2 3">
    <name type="scientific">Tritrichomonas foetus</name>
    <dbReference type="NCBI Taxonomy" id="1144522"/>
    <lineage>
        <taxon>Eukaryota</taxon>
        <taxon>Metamonada</taxon>
        <taxon>Parabasalia</taxon>
        <taxon>Tritrichomonadida</taxon>
        <taxon>Tritrichomonadidae</taxon>
        <taxon>Tritrichomonas</taxon>
    </lineage>
</organism>
<dbReference type="PANTHER" id="PTHR24159">
    <property type="match status" value="1"/>
</dbReference>
<gene>
    <name evidence="2" type="ORF">TRFO_23772</name>
</gene>
<dbReference type="SUPFAM" id="SSF48403">
    <property type="entry name" value="Ankyrin repeat"/>
    <property type="match status" value="1"/>
</dbReference>
<feature type="domain" description="DUF3447" evidence="1">
    <location>
        <begin position="327"/>
        <end position="394"/>
    </location>
</feature>
<dbReference type="PANTHER" id="PTHR24159:SF5">
    <property type="entry name" value="ANK_REP_REGION DOMAIN-CONTAINING PROTEIN"/>
    <property type="match status" value="1"/>
</dbReference>
<dbReference type="Pfam" id="PF11929">
    <property type="entry name" value="DUF3447"/>
    <property type="match status" value="1"/>
</dbReference>
<comment type="caution">
    <text evidence="2">The sequence shown here is derived from an EMBL/GenBank/DDBJ whole genome shotgun (WGS) entry which is preliminary data.</text>
</comment>
<accession>A0A1J4KA94</accession>
<protein>
    <recommendedName>
        <fullName evidence="1">DUF3447 domain-containing protein</fullName>
    </recommendedName>
</protein>
<name>A0A1J4KA94_9EUKA</name>
<dbReference type="OrthoDB" id="426293at2759"/>
<evidence type="ECO:0000313" key="3">
    <source>
        <dbReference type="Proteomes" id="UP000179807"/>
    </source>
</evidence>
<sequence>MTGSTVSQDIDQATLIIEEILFDLSNDNMNESAEKIISSSFCSSTKNFEIFFKKLMKVIPFRSIHMENYVDFFLFIVEKSPIAKESISLKLGIDALRGIKERFLLNAMVCFYYKLYEKKLYSFEEYAKEFFDYYICEFWNKTMITSEFYHWFIKEFLEYEYPNWENPMIGDVEYEDGEKDKYYLGNHSIYNINIEVIIEHMLFSAETNSYIQKYDLGYELDPQTRESLQNLITQESQIREEIEAVKNDDLDLLQNIIVCSDSFNINQNYKPRLFDVYSTEFTHFIIQPKYYYELQKFNLIQYAAFCGSIKCFKYFIMNGAEINVLMPFSIAGGNIEIIRITEDYQSPNVDWEVMAKISIAFHRNHILEWIIETKDLTSQPTLRYFCQEYNLNALKYLKE</sequence>
<dbReference type="VEuPathDB" id="TrichDB:TRFO_23772"/>
<evidence type="ECO:0000259" key="1">
    <source>
        <dbReference type="Pfam" id="PF11929"/>
    </source>
</evidence>
<evidence type="ECO:0000313" key="2">
    <source>
        <dbReference type="EMBL" id="OHT07832.1"/>
    </source>
</evidence>
<dbReference type="Proteomes" id="UP000179807">
    <property type="component" value="Unassembled WGS sequence"/>
</dbReference>
<dbReference type="InterPro" id="IPR020683">
    <property type="entry name" value="DUF3447"/>
</dbReference>
<proteinExistence type="predicted"/>
<dbReference type="RefSeq" id="XP_068360968.1">
    <property type="nucleotide sequence ID" value="XM_068503355.1"/>
</dbReference>
<reference evidence="2" key="1">
    <citation type="submission" date="2016-10" db="EMBL/GenBank/DDBJ databases">
        <authorList>
            <person name="Benchimol M."/>
            <person name="Almeida L.G."/>
            <person name="Vasconcelos A.T."/>
            <person name="Perreira-Neves A."/>
            <person name="Rosa I.A."/>
            <person name="Tasca T."/>
            <person name="Bogo M.R."/>
            <person name="de Souza W."/>
        </authorList>
    </citation>
    <scope>NUCLEOTIDE SEQUENCE [LARGE SCALE GENOMIC DNA]</scope>
    <source>
        <strain evidence="2">K</strain>
    </source>
</reference>
<dbReference type="GeneID" id="94838059"/>